<dbReference type="AlphaFoldDB" id="A0A1B7MVM7"/>
<dbReference type="InterPro" id="IPR001680">
    <property type="entry name" value="WD40_rpt"/>
</dbReference>
<dbReference type="PROSITE" id="PS50294">
    <property type="entry name" value="WD_REPEATS_REGION"/>
    <property type="match status" value="1"/>
</dbReference>
<evidence type="ECO:0000256" key="1">
    <source>
        <dbReference type="ARBA" id="ARBA00022574"/>
    </source>
</evidence>
<sequence length="74" mass="7454">METGEALGMSLRGHTSCVNSVAISPDGTRIVSGSAARTIRVWDADTGKPLGAPLQGHTDGVSSITISLDGTCIG</sequence>
<dbReference type="Gene3D" id="2.130.10.10">
    <property type="entry name" value="YVTN repeat-like/Quinoprotein amine dehydrogenase"/>
    <property type="match status" value="1"/>
</dbReference>
<name>A0A1B7MVM7_9AGAM</name>
<evidence type="ECO:0000256" key="2">
    <source>
        <dbReference type="ARBA" id="ARBA00022737"/>
    </source>
</evidence>
<evidence type="ECO:0000313" key="5">
    <source>
        <dbReference type="Proteomes" id="UP000092154"/>
    </source>
</evidence>
<evidence type="ECO:0000256" key="3">
    <source>
        <dbReference type="PROSITE-ProRule" id="PRU00221"/>
    </source>
</evidence>
<dbReference type="SMART" id="SM00320">
    <property type="entry name" value="WD40"/>
    <property type="match status" value="1"/>
</dbReference>
<accession>A0A1B7MVM7</accession>
<gene>
    <name evidence="4" type="ORF">K503DRAFT_744077</name>
</gene>
<evidence type="ECO:0000313" key="4">
    <source>
        <dbReference type="EMBL" id="OAX36629.1"/>
    </source>
</evidence>
<feature type="repeat" description="WD" evidence="3">
    <location>
        <begin position="11"/>
        <end position="52"/>
    </location>
</feature>
<dbReference type="PANTHER" id="PTHR22847">
    <property type="entry name" value="WD40 REPEAT PROTEIN"/>
    <property type="match status" value="1"/>
</dbReference>
<reference evidence="4 5" key="1">
    <citation type="submission" date="2016-06" db="EMBL/GenBank/DDBJ databases">
        <title>Comparative genomics of the ectomycorrhizal sister species Rhizopogon vinicolor and Rhizopogon vesiculosus (Basidiomycota: Boletales) reveals a divergence of the mating type B locus.</title>
        <authorList>
            <consortium name="DOE Joint Genome Institute"/>
            <person name="Mujic A.B."/>
            <person name="Kuo A."/>
            <person name="Tritt A."/>
            <person name="Lipzen A."/>
            <person name="Chen C."/>
            <person name="Johnson J."/>
            <person name="Sharma A."/>
            <person name="Barry K."/>
            <person name="Grigoriev I.V."/>
            <person name="Spatafora J.W."/>
        </authorList>
    </citation>
    <scope>NUCLEOTIDE SEQUENCE [LARGE SCALE GENOMIC DNA]</scope>
    <source>
        <strain evidence="4 5">AM-OR11-026</strain>
    </source>
</reference>
<protein>
    <submittedName>
        <fullName evidence="4">Uncharacterized protein</fullName>
    </submittedName>
</protein>
<keyword evidence="2" id="KW-0677">Repeat</keyword>
<organism evidence="4 5">
    <name type="scientific">Rhizopogon vinicolor AM-OR11-026</name>
    <dbReference type="NCBI Taxonomy" id="1314800"/>
    <lineage>
        <taxon>Eukaryota</taxon>
        <taxon>Fungi</taxon>
        <taxon>Dikarya</taxon>
        <taxon>Basidiomycota</taxon>
        <taxon>Agaricomycotina</taxon>
        <taxon>Agaricomycetes</taxon>
        <taxon>Agaricomycetidae</taxon>
        <taxon>Boletales</taxon>
        <taxon>Suillineae</taxon>
        <taxon>Rhizopogonaceae</taxon>
        <taxon>Rhizopogon</taxon>
    </lineage>
</organism>
<dbReference type="InterPro" id="IPR036322">
    <property type="entry name" value="WD40_repeat_dom_sf"/>
</dbReference>
<dbReference type="SUPFAM" id="SSF50978">
    <property type="entry name" value="WD40 repeat-like"/>
    <property type="match status" value="1"/>
</dbReference>
<dbReference type="GO" id="GO:1990234">
    <property type="term" value="C:transferase complex"/>
    <property type="evidence" value="ECO:0007669"/>
    <property type="project" value="UniProtKB-ARBA"/>
</dbReference>
<dbReference type="OrthoDB" id="3267146at2759"/>
<proteinExistence type="predicted"/>
<keyword evidence="5" id="KW-1185">Reference proteome</keyword>
<dbReference type="PROSITE" id="PS50082">
    <property type="entry name" value="WD_REPEATS_2"/>
    <property type="match status" value="1"/>
</dbReference>
<dbReference type="InParanoid" id="A0A1B7MVM7"/>
<dbReference type="PANTHER" id="PTHR22847:SF637">
    <property type="entry name" value="WD REPEAT DOMAIN 5B"/>
    <property type="match status" value="1"/>
</dbReference>
<dbReference type="Proteomes" id="UP000092154">
    <property type="component" value="Unassembled WGS sequence"/>
</dbReference>
<dbReference type="EMBL" id="KV448404">
    <property type="protein sequence ID" value="OAX36629.1"/>
    <property type="molecule type" value="Genomic_DNA"/>
</dbReference>
<keyword evidence="1 3" id="KW-0853">WD repeat</keyword>
<dbReference type="InterPro" id="IPR015943">
    <property type="entry name" value="WD40/YVTN_repeat-like_dom_sf"/>
</dbReference>
<dbReference type="STRING" id="1314800.A0A1B7MVM7"/>
<dbReference type="Pfam" id="PF00400">
    <property type="entry name" value="WD40"/>
    <property type="match status" value="2"/>
</dbReference>